<protein>
    <submittedName>
        <fullName evidence="3">Uncharacterized protein</fullName>
    </submittedName>
</protein>
<evidence type="ECO:0000256" key="1">
    <source>
        <dbReference type="SAM" id="MobiDB-lite"/>
    </source>
</evidence>
<reference evidence="3 4" key="1">
    <citation type="journal article" date="2018" name="Nat. Ecol. Evol.">
        <title>Pezizomycetes genomes reveal the molecular basis of ectomycorrhizal truffle lifestyle.</title>
        <authorList>
            <person name="Murat C."/>
            <person name="Payen T."/>
            <person name="Noel B."/>
            <person name="Kuo A."/>
            <person name="Morin E."/>
            <person name="Chen J."/>
            <person name="Kohler A."/>
            <person name="Krizsan K."/>
            <person name="Balestrini R."/>
            <person name="Da Silva C."/>
            <person name="Montanini B."/>
            <person name="Hainaut M."/>
            <person name="Levati E."/>
            <person name="Barry K.W."/>
            <person name="Belfiori B."/>
            <person name="Cichocki N."/>
            <person name="Clum A."/>
            <person name="Dockter R.B."/>
            <person name="Fauchery L."/>
            <person name="Guy J."/>
            <person name="Iotti M."/>
            <person name="Le Tacon F."/>
            <person name="Lindquist E.A."/>
            <person name="Lipzen A."/>
            <person name="Malagnac F."/>
            <person name="Mello A."/>
            <person name="Molinier V."/>
            <person name="Miyauchi S."/>
            <person name="Poulain J."/>
            <person name="Riccioni C."/>
            <person name="Rubini A."/>
            <person name="Sitrit Y."/>
            <person name="Splivallo R."/>
            <person name="Traeger S."/>
            <person name="Wang M."/>
            <person name="Zifcakova L."/>
            <person name="Wipf D."/>
            <person name="Zambonelli A."/>
            <person name="Paolocci F."/>
            <person name="Nowrousian M."/>
            <person name="Ottonello S."/>
            <person name="Baldrian P."/>
            <person name="Spatafora J.W."/>
            <person name="Henrissat B."/>
            <person name="Nagy L.G."/>
            <person name="Aury J.M."/>
            <person name="Wincker P."/>
            <person name="Grigoriev I.V."/>
            <person name="Bonfante P."/>
            <person name="Martin F.M."/>
        </authorList>
    </citation>
    <scope>NUCLEOTIDE SEQUENCE [LARGE SCALE GENOMIC DNA]</scope>
    <source>
        <strain evidence="3 4">RN42</strain>
    </source>
</reference>
<keyword evidence="4" id="KW-1185">Reference proteome</keyword>
<name>A0A3N4HGD4_ASCIM</name>
<keyword evidence="2" id="KW-0472">Membrane</keyword>
<keyword evidence="2" id="KW-0812">Transmembrane</keyword>
<feature type="region of interest" description="Disordered" evidence="1">
    <location>
        <begin position="375"/>
        <end position="394"/>
    </location>
</feature>
<sequence>MSKQTVESDDDGTEQIRKDDLCFRSCSAILKAFPGNEINLFPRQSESIFDPEVKKAADRCHKVAFLLVRDEEVVAVMPLRRDGAGISLVVASNRPGSSSTETLPSNARKNDLPPEYRNTEFLPLRWVEDPTSAGMKFYDFLSANWMNISWEHHIGLFKRYLHRAQSVPDRSASKALYHYCHLISYMKNQKRLLDLPRGGISYFKLLERVRLRKRTDFLGFRRPYKGQEDRLCSYISVVELDAVEYIRQSVSDALPETERANFTGLSIFNVDRERLDQKATAATILQILEDFFAVLVAVLRFTKDAYELLSSDSMPNSTLLRTVANRLTRAGHFFYVLELKSKLLPWILNDWLQRSFNDEHEAMVEEVQCSAPVLDSEADEDDDEDNEAEIGDEDADNIDYVEATTIAEKVGNYLRLCFATYRYCRELSNAKHMVIGRVAIAGVRNTAMSPEDWRTTVRWAYQACGIKELWKPKAEEVIGQIETLANCDNAVERNRLKFFRQMPTVQGGVIHCEAALASLYLLGRINSSHIDPEFRRILPTLGSSKPCCPLCSIIVKEINRELRKLGSAVAIPILFTHSTPCTSALPPGLPQRVRKAILQTVAEKVYASLEDLSRESKERAIELLEEGDPAMQTQWGCRHSRLGPNHHQWSPERPAAKVIGPIGSGFYIFIPNALFILPLAILHRWASVGKGTA</sequence>
<proteinExistence type="predicted"/>
<accession>A0A3N4HGD4</accession>
<dbReference type="Proteomes" id="UP000275078">
    <property type="component" value="Unassembled WGS sequence"/>
</dbReference>
<evidence type="ECO:0000313" key="4">
    <source>
        <dbReference type="Proteomes" id="UP000275078"/>
    </source>
</evidence>
<keyword evidence="2" id="KW-1133">Transmembrane helix</keyword>
<evidence type="ECO:0000313" key="3">
    <source>
        <dbReference type="EMBL" id="RPA72166.1"/>
    </source>
</evidence>
<gene>
    <name evidence="3" type="ORF">BJ508DRAFT_314957</name>
</gene>
<organism evidence="3 4">
    <name type="scientific">Ascobolus immersus RN42</name>
    <dbReference type="NCBI Taxonomy" id="1160509"/>
    <lineage>
        <taxon>Eukaryota</taxon>
        <taxon>Fungi</taxon>
        <taxon>Dikarya</taxon>
        <taxon>Ascomycota</taxon>
        <taxon>Pezizomycotina</taxon>
        <taxon>Pezizomycetes</taxon>
        <taxon>Pezizales</taxon>
        <taxon>Ascobolaceae</taxon>
        <taxon>Ascobolus</taxon>
    </lineage>
</organism>
<dbReference type="OrthoDB" id="5371734at2759"/>
<feature type="transmembrane region" description="Helical" evidence="2">
    <location>
        <begin position="658"/>
        <end position="682"/>
    </location>
</feature>
<evidence type="ECO:0000256" key="2">
    <source>
        <dbReference type="SAM" id="Phobius"/>
    </source>
</evidence>
<dbReference type="EMBL" id="ML119875">
    <property type="protein sequence ID" value="RPA72166.1"/>
    <property type="molecule type" value="Genomic_DNA"/>
</dbReference>
<dbReference type="AlphaFoldDB" id="A0A3N4HGD4"/>
<feature type="compositionally biased region" description="Acidic residues" evidence="1">
    <location>
        <begin position="376"/>
        <end position="394"/>
    </location>
</feature>